<feature type="chain" id="PRO_5045338778" evidence="2">
    <location>
        <begin position="23"/>
        <end position="167"/>
    </location>
</feature>
<keyword evidence="2" id="KW-0732">Signal</keyword>
<keyword evidence="4" id="KW-1185">Reference proteome</keyword>
<protein>
    <submittedName>
        <fullName evidence="3">Uncharacterized protein</fullName>
    </submittedName>
</protein>
<organism evidence="3 4">
    <name type="scientific">Nocardioides hankookensis</name>
    <dbReference type="NCBI Taxonomy" id="443157"/>
    <lineage>
        <taxon>Bacteria</taxon>
        <taxon>Bacillati</taxon>
        <taxon>Actinomycetota</taxon>
        <taxon>Actinomycetes</taxon>
        <taxon>Propionibacteriales</taxon>
        <taxon>Nocardioidaceae</taxon>
        <taxon>Nocardioides</taxon>
    </lineage>
</organism>
<dbReference type="RefSeq" id="WP_379158120.1">
    <property type="nucleotide sequence ID" value="NZ_JBHSRJ010000008.1"/>
</dbReference>
<evidence type="ECO:0000313" key="3">
    <source>
        <dbReference type="EMBL" id="MFC6045265.1"/>
    </source>
</evidence>
<feature type="signal peptide" evidence="2">
    <location>
        <begin position="1"/>
        <end position="22"/>
    </location>
</feature>
<dbReference type="EMBL" id="JBHSRJ010000008">
    <property type="protein sequence ID" value="MFC6045265.1"/>
    <property type="molecule type" value="Genomic_DNA"/>
</dbReference>
<feature type="region of interest" description="Disordered" evidence="1">
    <location>
        <begin position="41"/>
        <end position="73"/>
    </location>
</feature>
<comment type="caution">
    <text evidence="3">The sequence shown here is derived from an EMBL/GenBank/DDBJ whole genome shotgun (WGS) entry which is preliminary data.</text>
</comment>
<evidence type="ECO:0000256" key="2">
    <source>
        <dbReference type="SAM" id="SignalP"/>
    </source>
</evidence>
<sequence length="167" mass="18162">MTRVTRTTACLAGAGLTLGLLAAPATASSAPADPVTTLLGSLLGESSSSDGSQPAARQRSSYGRTSAPDGTLRSGCHNYRYGYRLRPPTSDWTLETFLRDRTGEGIASGVFISDSDPRAQHSHFRFCRYSTRAGRFTIRALMHWYGPTGAEHQVWLEPSHFRLSRPS</sequence>
<name>A0ABW1LN04_9ACTN</name>
<feature type="compositionally biased region" description="Low complexity" evidence="1">
    <location>
        <begin position="41"/>
        <end position="52"/>
    </location>
</feature>
<evidence type="ECO:0000313" key="4">
    <source>
        <dbReference type="Proteomes" id="UP001596135"/>
    </source>
</evidence>
<dbReference type="Proteomes" id="UP001596135">
    <property type="component" value="Unassembled WGS sequence"/>
</dbReference>
<reference evidence="4" key="1">
    <citation type="journal article" date="2019" name="Int. J. Syst. Evol. Microbiol.">
        <title>The Global Catalogue of Microorganisms (GCM) 10K type strain sequencing project: providing services to taxonomists for standard genome sequencing and annotation.</title>
        <authorList>
            <consortium name="The Broad Institute Genomics Platform"/>
            <consortium name="The Broad Institute Genome Sequencing Center for Infectious Disease"/>
            <person name="Wu L."/>
            <person name="Ma J."/>
        </authorList>
    </citation>
    <scope>NUCLEOTIDE SEQUENCE [LARGE SCALE GENOMIC DNA]</scope>
    <source>
        <strain evidence="4">CCUG 54522</strain>
    </source>
</reference>
<proteinExistence type="predicted"/>
<accession>A0ABW1LN04</accession>
<evidence type="ECO:0000256" key="1">
    <source>
        <dbReference type="SAM" id="MobiDB-lite"/>
    </source>
</evidence>
<gene>
    <name evidence="3" type="ORF">ACFPYL_19410</name>
</gene>